<evidence type="ECO:0000313" key="14">
    <source>
        <dbReference type="Proteomes" id="UP000054383"/>
    </source>
</evidence>
<dbReference type="Pfam" id="PF03917">
    <property type="entry name" value="GSH_synth_ATP"/>
    <property type="match status" value="1"/>
</dbReference>
<dbReference type="GO" id="GO:0000287">
    <property type="term" value="F:magnesium ion binding"/>
    <property type="evidence" value="ECO:0007669"/>
    <property type="project" value="UniProtKB-UniRule"/>
</dbReference>
<feature type="binding site" evidence="10">
    <location>
        <position position="544"/>
    </location>
    <ligand>
        <name>ATP</name>
        <dbReference type="ChEBI" id="CHEBI:30616"/>
    </ligand>
</feature>
<dbReference type="PIRSF" id="PIRSF001558">
    <property type="entry name" value="GSHase"/>
    <property type="match status" value="1"/>
</dbReference>
<dbReference type="STRING" id="28573.A0A0U1LQF0"/>
<dbReference type="Pfam" id="PF03199">
    <property type="entry name" value="GSH_synthase"/>
    <property type="match status" value="1"/>
</dbReference>
<comment type="similarity">
    <text evidence="2 9">Belongs to the eukaryotic GSH synthase family.</text>
</comment>
<feature type="binding site" evidence="10">
    <location>
        <position position="452"/>
    </location>
    <ligand>
        <name>ATP</name>
        <dbReference type="ChEBI" id="CHEBI:30616"/>
    </ligand>
</feature>
<keyword evidence="3 9" id="KW-0436">Ligase</keyword>
<comment type="catalytic activity">
    <reaction evidence="9">
        <text>gamma-L-glutamyl-L-cysteine + glycine + ATP = glutathione + ADP + phosphate + H(+)</text>
        <dbReference type="Rhea" id="RHEA:13557"/>
        <dbReference type="ChEBI" id="CHEBI:15378"/>
        <dbReference type="ChEBI" id="CHEBI:30616"/>
        <dbReference type="ChEBI" id="CHEBI:43474"/>
        <dbReference type="ChEBI" id="CHEBI:57305"/>
        <dbReference type="ChEBI" id="CHEBI:57925"/>
        <dbReference type="ChEBI" id="CHEBI:58173"/>
        <dbReference type="ChEBI" id="CHEBI:456216"/>
        <dbReference type="EC" id="6.3.2.3"/>
    </reaction>
</comment>
<evidence type="ECO:0000313" key="13">
    <source>
        <dbReference type="EMBL" id="CRG84466.1"/>
    </source>
</evidence>
<dbReference type="Gene3D" id="3.30.470.20">
    <property type="entry name" value="ATP-grasp fold, B domain"/>
    <property type="match status" value="1"/>
</dbReference>
<dbReference type="Gene3D" id="1.10.1080.10">
    <property type="entry name" value="Glutathione Synthetase, Chain A, domain 3"/>
    <property type="match status" value="1"/>
</dbReference>
<evidence type="ECO:0000256" key="6">
    <source>
        <dbReference type="ARBA" id="ARBA00022741"/>
    </source>
</evidence>
<dbReference type="InterPro" id="IPR014042">
    <property type="entry name" value="Glutathione_synthase_a-hlx"/>
</dbReference>
<evidence type="ECO:0000256" key="2">
    <source>
        <dbReference type="ARBA" id="ARBA00010385"/>
    </source>
</evidence>
<keyword evidence="4 9" id="KW-0317">Glutathione biosynthesis</keyword>
<comment type="cofactor">
    <cofactor evidence="9 11">
        <name>Mg(2+)</name>
        <dbReference type="ChEBI" id="CHEBI:18420"/>
    </cofactor>
    <text evidence="9 11">Binds 1 Mg(2+) ion per subunit.</text>
</comment>
<feature type="binding site" evidence="10">
    <location>
        <position position="501"/>
    </location>
    <ligand>
        <name>ATP</name>
        <dbReference type="ChEBI" id="CHEBI:30616"/>
    </ligand>
</feature>
<dbReference type="Gene3D" id="3.30.1490.80">
    <property type="match status" value="1"/>
</dbReference>
<evidence type="ECO:0000256" key="3">
    <source>
        <dbReference type="ARBA" id="ARBA00022598"/>
    </source>
</evidence>
<gene>
    <name evidence="13" type="ORF">PISL3812_01750</name>
</gene>
<keyword evidence="7 9" id="KW-0067">ATP-binding</keyword>
<feature type="binding site" evidence="11">
    <location>
        <position position="445"/>
    </location>
    <ligand>
        <name>Mg(2+)</name>
        <dbReference type="ChEBI" id="CHEBI:18420"/>
    </ligand>
</feature>
<dbReference type="GO" id="GO:0005829">
    <property type="term" value="C:cytosol"/>
    <property type="evidence" value="ECO:0007669"/>
    <property type="project" value="TreeGrafter"/>
</dbReference>
<dbReference type="Proteomes" id="UP000054383">
    <property type="component" value="Unassembled WGS sequence"/>
</dbReference>
<feature type="binding site" evidence="10">
    <location>
        <position position="381"/>
    </location>
    <ligand>
        <name>ATP</name>
        <dbReference type="ChEBI" id="CHEBI:30616"/>
    </ligand>
</feature>
<evidence type="ECO:0000256" key="5">
    <source>
        <dbReference type="ARBA" id="ARBA00022723"/>
    </source>
</evidence>
<dbReference type="GO" id="GO:0005524">
    <property type="term" value="F:ATP binding"/>
    <property type="evidence" value="ECO:0007669"/>
    <property type="project" value="UniProtKB-UniRule"/>
</dbReference>
<dbReference type="GO" id="GO:0004363">
    <property type="term" value="F:glutathione synthase activity"/>
    <property type="evidence" value="ECO:0007669"/>
    <property type="project" value="UniProtKB-UniRule"/>
</dbReference>
<dbReference type="GO" id="GO:0043295">
    <property type="term" value="F:glutathione binding"/>
    <property type="evidence" value="ECO:0007669"/>
    <property type="project" value="UniProtKB-UniRule"/>
</dbReference>
<dbReference type="SUPFAM" id="SSF56059">
    <property type="entry name" value="Glutathione synthetase ATP-binding domain-like"/>
    <property type="match status" value="1"/>
</dbReference>
<name>A0A0U1LQF0_TALIS</name>
<organism evidence="13 14">
    <name type="scientific">Talaromyces islandicus</name>
    <name type="common">Penicillium islandicum</name>
    <dbReference type="NCBI Taxonomy" id="28573"/>
    <lineage>
        <taxon>Eukaryota</taxon>
        <taxon>Fungi</taxon>
        <taxon>Dikarya</taxon>
        <taxon>Ascomycota</taxon>
        <taxon>Pezizomycotina</taxon>
        <taxon>Eurotiomycetes</taxon>
        <taxon>Eurotiomycetidae</taxon>
        <taxon>Eurotiales</taxon>
        <taxon>Trichocomaceae</taxon>
        <taxon>Talaromyces</taxon>
        <taxon>Talaromyces sect. Islandici</taxon>
    </lineage>
</organism>
<evidence type="ECO:0000256" key="7">
    <source>
        <dbReference type="ARBA" id="ARBA00022840"/>
    </source>
</evidence>
<feature type="domain" description="Glutathione synthase substrate-binding" evidence="12">
    <location>
        <begin position="269"/>
        <end position="377"/>
    </location>
</feature>
<dbReference type="Gene3D" id="3.40.50.1760">
    <property type="entry name" value="Glutathione synthase, substrate-binding domain superfamily, eukaryotic"/>
    <property type="match status" value="1"/>
</dbReference>
<protein>
    <recommendedName>
        <fullName evidence="9">Glutathione synthetase</fullName>
        <shortName evidence="9">GSH-S</shortName>
        <ecNumber evidence="9">6.3.2.3</ecNumber>
    </recommendedName>
</protein>
<feature type="binding site" evidence="10">
    <location>
        <begin position="474"/>
        <end position="477"/>
    </location>
    <ligand>
        <name>ATP</name>
        <dbReference type="ChEBI" id="CHEBI:30616"/>
    </ligand>
</feature>
<proteinExistence type="inferred from homology"/>
<dbReference type="SUPFAM" id="SSF52440">
    <property type="entry name" value="PreATP-grasp domain"/>
    <property type="match status" value="1"/>
</dbReference>
<dbReference type="InterPro" id="IPR014709">
    <property type="entry name" value="Glutathione_synthase_C_euk"/>
</dbReference>
<dbReference type="InterPro" id="IPR004887">
    <property type="entry name" value="GSH_synth_subst-bd"/>
</dbReference>
<dbReference type="InterPro" id="IPR037013">
    <property type="entry name" value="GSH-S_sub-bd_sf"/>
</dbReference>
<dbReference type="AlphaFoldDB" id="A0A0U1LQF0"/>
<dbReference type="InterPro" id="IPR005615">
    <property type="entry name" value="Glutathione_synthase"/>
</dbReference>
<dbReference type="OMA" id="DWQINHG"/>
<keyword evidence="6 9" id="KW-0547">Nucleotide-binding</keyword>
<feature type="binding site" evidence="10">
    <location>
        <begin position="441"/>
        <end position="450"/>
    </location>
    <ligand>
        <name>ATP</name>
        <dbReference type="ChEBI" id="CHEBI:30616"/>
    </ligand>
</feature>
<dbReference type="UniPathway" id="UPA00142">
    <property type="reaction ID" value="UER00210"/>
</dbReference>
<dbReference type="PANTHER" id="PTHR11130">
    <property type="entry name" value="GLUTATHIONE SYNTHETASE"/>
    <property type="match status" value="1"/>
</dbReference>
<dbReference type="EMBL" id="CVMT01000001">
    <property type="protein sequence ID" value="CRG84466.1"/>
    <property type="molecule type" value="Genomic_DNA"/>
</dbReference>
<dbReference type="Gene3D" id="3.30.1490.50">
    <property type="match status" value="1"/>
</dbReference>
<accession>A0A0U1LQF0</accession>
<evidence type="ECO:0000256" key="10">
    <source>
        <dbReference type="PIRSR" id="PIRSR001558-1"/>
    </source>
</evidence>
<evidence type="ECO:0000256" key="1">
    <source>
        <dbReference type="ARBA" id="ARBA00004965"/>
    </source>
</evidence>
<evidence type="ECO:0000256" key="8">
    <source>
        <dbReference type="ARBA" id="ARBA00022842"/>
    </source>
</evidence>
<keyword evidence="5 9" id="KW-0479">Metal-binding</keyword>
<dbReference type="EC" id="6.3.2.3" evidence="9"/>
<evidence type="ECO:0000256" key="11">
    <source>
        <dbReference type="PIRSR" id="PIRSR001558-2"/>
    </source>
</evidence>
<dbReference type="InterPro" id="IPR014049">
    <property type="entry name" value="Glutathione_synthase_N_euk"/>
</dbReference>
<dbReference type="OrthoDB" id="2020073at2759"/>
<comment type="pathway">
    <text evidence="1 9">Sulfur metabolism; glutathione biosynthesis; glutathione from L-cysteine and L-glutamate: step 2/2.</text>
</comment>
<keyword evidence="8 9" id="KW-0460">Magnesium</keyword>
<evidence type="ECO:0000259" key="12">
    <source>
        <dbReference type="Pfam" id="PF03199"/>
    </source>
</evidence>
<evidence type="ECO:0000256" key="9">
    <source>
        <dbReference type="PIRNR" id="PIRNR001558"/>
    </source>
</evidence>
<keyword evidence="14" id="KW-1185">Reference proteome</keyword>
<sequence>MSKLRAYPPEDLPEATIESIIAHTKDYQANHGSLIKVIGSETEHSVQLHPVGVSLFPTLFPQKLFDEAVELQRIYNELYCKVAEDVHWLHGVTSPLRDTEPLVDALWTVYEEVQKRRGNGSAQFPRQDVSGGVFRSDYMLHWQEDAGEEEDTDNNNMKNKEEEIEENDLHWMSNVTLKQVEFNSYSCAGGAHANKVAEMHKFLVSRHVYHDFPLGEDDMNLQSTRENPIRRDALPKNKTIDKIAYMLAAALTEYRSASSSPSHRQPIGILMVVQPHNFNTTDERPIEYALWNWEDGGSPIPTYRVEWQDVLRYTTLTERGQLLFHPEEGQGKSIEIGVVYHRAGYEPKEYASNHGIETRIRLELSRAIKFPSVLGHITTTKKVQQALTGPGVLERWLPPESARKIRQTFVKMYPLDDGTPAGIKGVELATNDDTAVDYILKPSLEGGGHNIYGDGIPDFLISIPRSQWSAYILMERIRSPPGIYNVLMSSEGITACDVVSELGIFGTCLWRSIPKVDGRQSTCEMIKNKVGGWSFKTKDAFIDEMSVVKGFGCFDTPCLVDQ</sequence>
<feature type="binding site" evidence="10">
    <location>
        <position position="538"/>
    </location>
    <ligand>
        <name>ATP</name>
        <dbReference type="ChEBI" id="CHEBI:30616"/>
    </ligand>
</feature>
<dbReference type="PANTHER" id="PTHR11130:SF0">
    <property type="entry name" value="GLUTATHIONE SYNTHETASE"/>
    <property type="match status" value="1"/>
</dbReference>
<dbReference type="InterPro" id="IPR016185">
    <property type="entry name" value="PreATP-grasp_dom_sf"/>
</dbReference>
<evidence type="ECO:0000256" key="4">
    <source>
        <dbReference type="ARBA" id="ARBA00022684"/>
    </source>
</evidence>
<reference evidence="13 14" key="1">
    <citation type="submission" date="2015-04" db="EMBL/GenBank/DDBJ databases">
        <authorList>
            <person name="Syromyatnikov M.Y."/>
            <person name="Popov V.N."/>
        </authorList>
    </citation>
    <scope>NUCLEOTIDE SEQUENCE [LARGE SCALE GENOMIC DNA]</scope>
    <source>
        <strain evidence="13">WF-38-12</strain>
    </source>
</reference>